<reference evidence="2 3" key="1">
    <citation type="submission" date="2023-08" db="EMBL/GenBank/DDBJ databases">
        <title>Black Yeasts Isolated from many extreme environments.</title>
        <authorList>
            <person name="Coleine C."/>
            <person name="Stajich J.E."/>
            <person name="Selbmann L."/>
        </authorList>
    </citation>
    <scope>NUCLEOTIDE SEQUENCE [LARGE SCALE GENOMIC DNA]</scope>
    <source>
        <strain evidence="2 3">CCFEE 5935</strain>
    </source>
</reference>
<sequence length="447" mass="50080">MGGNAFAQAAAAGQPKLNTPRMTPKEYDELKSIYLAKLQNCMPAAKVACLVEAPEKEDYGDMDILVAIDRKMDFINLATAIGAAGLICHSSGGHQMCSLAVPKDGSRHGDLPVVYKMVHENAVHQTGVQLSIETTDEQYAQIDVEVIPTEMLEWHIFYSSYGDLSGLLGHTVKNLGLRITDSGLWLQMIELDVAKSVPVHDLADSDGRIFLSKEPAKVMEFMGLRETTFDKGFATCDELYSWAASSRLLFPETVKSSWNKSNEGQRERKRGMYAVYFKEWLPLRMDMKPDQDEEERQQAIARLRQDVQNDAVGFFRKREEYDTKRHAIILKTQNMIAANHLKPLVAKHSGTEGRKLAEVYRAFQRHVDFDSLGQPYVAETAHKNEQSQLYRFLADDGKTLKDPDGADAWVKEHWELLKTMLRQKGATGEAHADKGVVDKEKAAAGGD</sequence>
<feature type="region of interest" description="Disordered" evidence="1">
    <location>
        <begin position="425"/>
        <end position="447"/>
    </location>
</feature>
<evidence type="ECO:0000313" key="3">
    <source>
        <dbReference type="Proteomes" id="UP001337655"/>
    </source>
</evidence>
<dbReference type="RefSeq" id="XP_064654883.1">
    <property type="nucleotide sequence ID" value="XM_064807067.1"/>
</dbReference>
<evidence type="ECO:0000313" key="2">
    <source>
        <dbReference type="EMBL" id="KAK5164635.1"/>
    </source>
</evidence>
<feature type="compositionally biased region" description="Basic and acidic residues" evidence="1">
    <location>
        <begin position="430"/>
        <end position="447"/>
    </location>
</feature>
<dbReference type="GeneID" id="89931171"/>
<organism evidence="2 3">
    <name type="scientific">Saxophila tyrrhenica</name>
    <dbReference type="NCBI Taxonomy" id="1690608"/>
    <lineage>
        <taxon>Eukaryota</taxon>
        <taxon>Fungi</taxon>
        <taxon>Dikarya</taxon>
        <taxon>Ascomycota</taxon>
        <taxon>Pezizomycotina</taxon>
        <taxon>Dothideomycetes</taxon>
        <taxon>Dothideomycetidae</taxon>
        <taxon>Mycosphaerellales</taxon>
        <taxon>Extremaceae</taxon>
        <taxon>Saxophila</taxon>
    </lineage>
</organism>
<evidence type="ECO:0000256" key="1">
    <source>
        <dbReference type="SAM" id="MobiDB-lite"/>
    </source>
</evidence>
<accession>A0AAV9NXZ3</accession>
<protein>
    <submittedName>
        <fullName evidence="2">Uncharacterized protein</fullName>
    </submittedName>
</protein>
<proteinExistence type="predicted"/>
<dbReference type="EMBL" id="JAVRRT010000019">
    <property type="protein sequence ID" value="KAK5164635.1"/>
    <property type="molecule type" value="Genomic_DNA"/>
</dbReference>
<dbReference type="Proteomes" id="UP001337655">
    <property type="component" value="Unassembled WGS sequence"/>
</dbReference>
<comment type="caution">
    <text evidence="2">The sequence shown here is derived from an EMBL/GenBank/DDBJ whole genome shotgun (WGS) entry which is preliminary data.</text>
</comment>
<gene>
    <name evidence="2" type="ORF">LTR77_009841</name>
</gene>
<keyword evidence="3" id="KW-1185">Reference proteome</keyword>
<name>A0AAV9NXZ3_9PEZI</name>
<dbReference type="AlphaFoldDB" id="A0AAV9NXZ3"/>